<gene>
    <name evidence="1" type="ORF">H2198_002855</name>
</gene>
<protein>
    <submittedName>
        <fullName evidence="1">Uncharacterized protein</fullName>
    </submittedName>
</protein>
<organism evidence="1 2">
    <name type="scientific">Neophaeococcomyces mojaviensis</name>
    <dbReference type="NCBI Taxonomy" id="3383035"/>
    <lineage>
        <taxon>Eukaryota</taxon>
        <taxon>Fungi</taxon>
        <taxon>Dikarya</taxon>
        <taxon>Ascomycota</taxon>
        <taxon>Pezizomycotina</taxon>
        <taxon>Eurotiomycetes</taxon>
        <taxon>Chaetothyriomycetidae</taxon>
        <taxon>Chaetothyriales</taxon>
        <taxon>Chaetothyriales incertae sedis</taxon>
        <taxon>Neophaeococcomyces</taxon>
    </lineage>
</organism>
<keyword evidence="2" id="KW-1185">Reference proteome</keyword>
<proteinExistence type="predicted"/>
<accession>A0ACC3ADJ0</accession>
<comment type="caution">
    <text evidence="1">The sequence shown here is derived from an EMBL/GenBank/DDBJ whole genome shotgun (WGS) entry which is preliminary data.</text>
</comment>
<dbReference type="EMBL" id="JAPDRQ010000035">
    <property type="protein sequence ID" value="KAJ9659965.1"/>
    <property type="molecule type" value="Genomic_DNA"/>
</dbReference>
<name>A0ACC3ADJ0_9EURO</name>
<sequence>MNGALHIDREFRPPTGPHLLSSGLLKLSDTALGLSGHVMDFDAVRTDLAGIVAKGFSLNELQEIGDAHEFESLVRQKDLASLGLSISPKHSLVLGDLFQIIYRCAPAFDVLAQSHFILTFTWGICRLLVQIVREYCALSEKTKSILERILGYVKYWRDEASLYAENKEVKSSIQTLFKDIITLCGFAKYYSQKSRLKKIFGALGPNAIERCAHNSQKSAELVDRALHCAAGQGKFIRLHTSAADAGGVINLSSWLTNTFKLGTHASVVPETCKWLFTTSDWISCCQRTSSGPLIISGSPGSGKSSLALSAVQELSANASRPVLSHTFNSAHGPGVNKAQIFLARILVQLYLSVCDTPQEAIFDISRQQRIYYLTVWDCPFLTLIVLVQQVLDKCGSYALVVDGIDECTEDRQLILEFLAKLGSKDGVAIIATCRNPSLFDGLNHKTLEMQSHTEAVRADLVRFVEHEIASKLELHPQKHEELKQQIVEAVVRHSQNNFLHARLLIKFLQQQSTPRQIREAINKVESEYAVGLYHNLLKASNEKLAHCPKKLARREYILCSLMAAQEPLTTQQIDEILAVNEVTTTYDNEDTSLNIEKEIENLCGSFVSISSSKRVMFFHSTAKDFFASHTSITMNEANLYLAKKCLSVLSRSTYRDPRRATKLLRKHLEPTEDEDVMLQESFSNSAVYDYAAKYFHEHIIAVTSPPQDLIMRLSRFLQGTEFVTWSETILDLKPGSSYAGQITVYASLLRWARTLPPEDQQDIQLERYFETAHVLLSLILKDEAEDPLLQYLPRIRLGDYLNAAGQSTSDWQKAYEQKKLVFRELSGILAEKDPFLLRARAALLQEYLWQKKFPKLLDESRHLYKLQKEVLGQTKDDVYVTAWMIGAALVALGKYGEAATTISDTLEQVGQLHGKEYRFFNVLLLLEGQRLERINDLHEAAANYRAAIKTMTEIAGPQNVFVLILKTALGSVLRKQGKYEEAEKYLFEGWGGRKQVFSINLNVCLDAALQLAMLYRDKGDRAECLELLDSIHRSTVFDEDFERHCQLIHIRNLVALDNAEYTTAKHALMGLIQSASGVNRAKNNRELLWIRIDLADAMRAHRESDEALMLFSELVQPVQSSEMHEEPEPPSQLKVAEQGLRLIRAAKFAESEQLLREEGFRWVREEDFWFSFQGGPTLDTSIITPIRT</sequence>
<reference evidence="1" key="1">
    <citation type="submission" date="2022-10" db="EMBL/GenBank/DDBJ databases">
        <title>Culturing micro-colonial fungi from biological soil crusts in the Mojave desert and describing Neophaeococcomyces mojavensis, and introducing the new genera and species Taxawa tesnikishii.</title>
        <authorList>
            <person name="Kurbessoian T."/>
            <person name="Stajich J.E."/>
        </authorList>
    </citation>
    <scope>NUCLEOTIDE SEQUENCE</scope>
    <source>
        <strain evidence="1">JES_112</strain>
    </source>
</reference>
<evidence type="ECO:0000313" key="1">
    <source>
        <dbReference type="EMBL" id="KAJ9659965.1"/>
    </source>
</evidence>
<dbReference type="Proteomes" id="UP001172386">
    <property type="component" value="Unassembled WGS sequence"/>
</dbReference>
<evidence type="ECO:0000313" key="2">
    <source>
        <dbReference type="Proteomes" id="UP001172386"/>
    </source>
</evidence>